<proteinExistence type="predicted"/>
<dbReference type="EMBL" id="BPVZ01000047">
    <property type="protein sequence ID" value="GKV17276.1"/>
    <property type="molecule type" value="Genomic_DNA"/>
</dbReference>
<evidence type="ECO:0000313" key="2">
    <source>
        <dbReference type="Proteomes" id="UP001054252"/>
    </source>
</evidence>
<keyword evidence="2" id="KW-1185">Reference proteome</keyword>
<dbReference type="AlphaFoldDB" id="A0AAV5K2D0"/>
<organism evidence="1 2">
    <name type="scientific">Rubroshorea leprosula</name>
    <dbReference type="NCBI Taxonomy" id="152421"/>
    <lineage>
        <taxon>Eukaryota</taxon>
        <taxon>Viridiplantae</taxon>
        <taxon>Streptophyta</taxon>
        <taxon>Embryophyta</taxon>
        <taxon>Tracheophyta</taxon>
        <taxon>Spermatophyta</taxon>
        <taxon>Magnoliopsida</taxon>
        <taxon>eudicotyledons</taxon>
        <taxon>Gunneridae</taxon>
        <taxon>Pentapetalae</taxon>
        <taxon>rosids</taxon>
        <taxon>malvids</taxon>
        <taxon>Malvales</taxon>
        <taxon>Dipterocarpaceae</taxon>
        <taxon>Rubroshorea</taxon>
    </lineage>
</organism>
<evidence type="ECO:0000313" key="1">
    <source>
        <dbReference type="EMBL" id="GKV17276.1"/>
    </source>
</evidence>
<sequence>MHVVRSGGAGSLRRGVLIWTNDQMRAYLLWLPYTYGETPRCGKL</sequence>
<comment type="caution">
    <text evidence="1">The sequence shown here is derived from an EMBL/GenBank/DDBJ whole genome shotgun (WGS) entry which is preliminary data.</text>
</comment>
<gene>
    <name evidence="1" type="ORF">SLEP1_g27805</name>
</gene>
<accession>A0AAV5K2D0</accession>
<dbReference type="Proteomes" id="UP001054252">
    <property type="component" value="Unassembled WGS sequence"/>
</dbReference>
<protein>
    <submittedName>
        <fullName evidence="1">Uncharacterized protein</fullName>
    </submittedName>
</protein>
<name>A0AAV5K2D0_9ROSI</name>
<reference evidence="1 2" key="1">
    <citation type="journal article" date="2021" name="Commun. Biol.">
        <title>The genome of Shorea leprosula (Dipterocarpaceae) highlights the ecological relevance of drought in aseasonal tropical rainforests.</title>
        <authorList>
            <person name="Ng K.K.S."/>
            <person name="Kobayashi M.J."/>
            <person name="Fawcett J.A."/>
            <person name="Hatakeyama M."/>
            <person name="Paape T."/>
            <person name="Ng C.H."/>
            <person name="Ang C.C."/>
            <person name="Tnah L.H."/>
            <person name="Lee C.T."/>
            <person name="Nishiyama T."/>
            <person name="Sese J."/>
            <person name="O'Brien M.J."/>
            <person name="Copetti D."/>
            <person name="Mohd Noor M.I."/>
            <person name="Ong R.C."/>
            <person name="Putra M."/>
            <person name="Sireger I.Z."/>
            <person name="Indrioko S."/>
            <person name="Kosugi Y."/>
            <person name="Izuno A."/>
            <person name="Isagi Y."/>
            <person name="Lee S.L."/>
            <person name="Shimizu K.K."/>
        </authorList>
    </citation>
    <scope>NUCLEOTIDE SEQUENCE [LARGE SCALE GENOMIC DNA]</scope>
    <source>
        <strain evidence="1">214</strain>
    </source>
</reference>